<dbReference type="Proteomes" id="UP001596513">
    <property type="component" value="Unassembled WGS sequence"/>
</dbReference>
<evidence type="ECO:0000256" key="1">
    <source>
        <dbReference type="SAM" id="MobiDB-lite"/>
    </source>
</evidence>
<dbReference type="EMBL" id="JBHTEK010000001">
    <property type="protein sequence ID" value="MFC7668528.1"/>
    <property type="molecule type" value="Genomic_DNA"/>
</dbReference>
<gene>
    <name evidence="2" type="ORF">ACFQT0_14965</name>
</gene>
<feature type="region of interest" description="Disordered" evidence="1">
    <location>
        <begin position="32"/>
        <end position="52"/>
    </location>
</feature>
<name>A0ABW2U4Y2_9BACT</name>
<sequence>MSGQYRNGKQSGVWTYYKEDGKTEARSVTYRNGQAVDPVKQAAKPRVPAKRK</sequence>
<evidence type="ECO:0000313" key="2">
    <source>
        <dbReference type="EMBL" id="MFC7668528.1"/>
    </source>
</evidence>
<reference evidence="3" key="1">
    <citation type="journal article" date="2019" name="Int. J. Syst. Evol. Microbiol.">
        <title>The Global Catalogue of Microorganisms (GCM) 10K type strain sequencing project: providing services to taxonomists for standard genome sequencing and annotation.</title>
        <authorList>
            <consortium name="The Broad Institute Genomics Platform"/>
            <consortium name="The Broad Institute Genome Sequencing Center for Infectious Disease"/>
            <person name="Wu L."/>
            <person name="Ma J."/>
        </authorList>
    </citation>
    <scope>NUCLEOTIDE SEQUENCE [LARGE SCALE GENOMIC DNA]</scope>
    <source>
        <strain evidence="3">JCM 19635</strain>
    </source>
</reference>
<keyword evidence="3" id="KW-1185">Reference proteome</keyword>
<accession>A0ABW2U4Y2</accession>
<evidence type="ECO:0000313" key="3">
    <source>
        <dbReference type="Proteomes" id="UP001596513"/>
    </source>
</evidence>
<protein>
    <submittedName>
        <fullName evidence="2">Uncharacterized protein</fullName>
    </submittedName>
</protein>
<proteinExistence type="predicted"/>
<dbReference type="SUPFAM" id="SSF82185">
    <property type="entry name" value="Histone H3 K4-specific methyltransferase SET7/9 N-terminal domain"/>
    <property type="match status" value="1"/>
</dbReference>
<dbReference type="RefSeq" id="WP_380203911.1">
    <property type="nucleotide sequence ID" value="NZ_JBHTEK010000001.1"/>
</dbReference>
<dbReference type="Gene3D" id="2.20.110.10">
    <property type="entry name" value="Histone H3 K4-specific methyltransferase SET7/9 N-terminal domain"/>
    <property type="match status" value="1"/>
</dbReference>
<comment type="caution">
    <text evidence="2">The sequence shown here is derived from an EMBL/GenBank/DDBJ whole genome shotgun (WGS) entry which is preliminary data.</text>
</comment>
<organism evidence="2 3">
    <name type="scientific">Hymenobacter humi</name>
    <dbReference type="NCBI Taxonomy" id="1411620"/>
    <lineage>
        <taxon>Bacteria</taxon>
        <taxon>Pseudomonadati</taxon>
        <taxon>Bacteroidota</taxon>
        <taxon>Cytophagia</taxon>
        <taxon>Cytophagales</taxon>
        <taxon>Hymenobacteraceae</taxon>
        <taxon>Hymenobacter</taxon>
    </lineage>
</organism>